<evidence type="ECO:0000256" key="2">
    <source>
        <dbReference type="SAM" id="Phobius"/>
    </source>
</evidence>
<feature type="transmembrane region" description="Helical" evidence="2">
    <location>
        <begin position="826"/>
        <end position="844"/>
    </location>
</feature>
<dbReference type="InterPro" id="IPR056319">
    <property type="entry name" value="NOMO_7th"/>
</dbReference>
<dbReference type="InterPro" id="IPR055073">
    <property type="entry name" value="NOMO1-like_9th"/>
</dbReference>
<dbReference type="InterPro" id="IPR051417">
    <property type="entry name" value="SDr/BOS_complex"/>
</dbReference>
<dbReference type="GO" id="GO:0005789">
    <property type="term" value="C:endoplasmic reticulum membrane"/>
    <property type="evidence" value="ECO:0007669"/>
    <property type="project" value="TreeGrafter"/>
</dbReference>
<dbReference type="InterPro" id="IPR013784">
    <property type="entry name" value="Carb-bd-like_fold"/>
</dbReference>
<organism evidence="7">
    <name type="scientific">Anoplophora glabripennis</name>
    <name type="common">Asian longhorn beetle</name>
    <name type="synonym">Anoplophora nobilis</name>
    <dbReference type="NCBI Taxonomy" id="217634"/>
    <lineage>
        <taxon>Eukaryota</taxon>
        <taxon>Metazoa</taxon>
        <taxon>Ecdysozoa</taxon>
        <taxon>Arthropoda</taxon>
        <taxon>Hexapoda</taxon>
        <taxon>Insecta</taxon>
        <taxon>Pterygota</taxon>
        <taxon>Neoptera</taxon>
        <taxon>Endopterygota</taxon>
        <taxon>Coleoptera</taxon>
        <taxon>Polyphaga</taxon>
        <taxon>Cucujiformia</taxon>
        <taxon>Chrysomeloidea</taxon>
        <taxon>Cerambycidae</taxon>
        <taxon>Lamiinae</taxon>
        <taxon>Lamiini</taxon>
        <taxon>Anoplophora</taxon>
    </lineage>
</organism>
<evidence type="ECO:0000259" key="3">
    <source>
        <dbReference type="Pfam" id="PF22902"/>
    </source>
</evidence>
<evidence type="ECO:0000259" key="4">
    <source>
        <dbReference type="Pfam" id="PF23141"/>
    </source>
</evidence>
<evidence type="ECO:0000256" key="1">
    <source>
        <dbReference type="ARBA" id="ARBA00022729"/>
    </source>
</evidence>
<name>V5G516_ANOGL</name>
<keyword evidence="2" id="KW-0812">Transmembrane</keyword>
<feature type="domain" description="NOMO fifth transthyretin-like" evidence="6">
    <location>
        <begin position="127"/>
        <end position="207"/>
    </location>
</feature>
<dbReference type="Pfam" id="PF22902">
    <property type="entry name" value="NOMO1-like_9th"/>
    <property type="match status" value="1"/>
</dbReference>
<evidence type="ECO:0000313" key="7">
    <source>
        <dbReference type="EMBL" id="JAB65150.1"/>
    </source>
</evidence>
<dbReference type="Gene3D" id="2.60.40.1120">
    <property type="entry name" value="Carboxypeptidase-like, regulatory domain"/>
    <property type="match status" value="1"/>
</dbReference>
<reference evidence="7" key="1">
    <citation type="submission" date="2013-07" db="EMBL/GenBank/DDBJ databases">
        <title>Midgut Transcriptome Profiling of Anoplphora glabripennis, a Lignocellulose Degrading, Wood-Boring Cerambycid.</title>
        <authorList>
            <person name="Scully E.D."/>
            <person name="Hoover K."/>
            <person name="Carlson J.E."/>
            <person name="Tien M."/>
            <person name="Geib S.M."/>
        </authorList>
    </citation>
    <scope>NUCLEOTIDE SEQUENCE</scope>
</reference>
<dbReference type="AlphaFoldDB" id="V5G516"/>
<dbReference type="Pfam" id="PF23194">
    <property type="entry name" value="NOMO_5th"/>
    <property type="match status" value="1"/>
</dbReference>
<keyword evidence="2" id="KW-0472">Membrane</keyword>
<dbReference type="GO" id="GO:0030246">
    <property type="term" value="F:carbohydrate binding"/>
    <property type="evidence" value="ECO:0007669"/>
    <property type="project" value="InterPro"/>
</dbReference>
<dbReference type="EMBL" id="GALX01003316">
    <property type="protein sequence ID" value="JAB65150.1"/>
    <property type="molecule type" value="Transcribed_RNA"/>
</dbReference>
<evidence type="ECO:0000259" key="5">
    <source>
        <dbReference type="Pfam" id="PF23192"/>
    </source>
</evidence>
<keyword evidence="2" id="KW-1133">Transmembrane helix</keyword>
<gene>
    <name evidence="7" type="primary">NOMO3</name>
</gene>
<dbReference type="PANTHER" id="PTHR23303:SF14">
    <property type="entry name" value="BOS COMPLEX SUBUNIT NOMO1-RELATED"/>
    <property type="match status" value="1"/>
</dbReference>
<keyword evidence="1" id="KW-0732">Signal</keyword>
<feature type="domain" description="NOMO C-terminal transthyretin-like" evidence="5">
    <location>
        <begin position="711"/>
        <end position="814"/>
    </location>
</feature>
<feature type="domain" description="NOMO seventh transthyretin-like" evidence="4">
    <location>
        <begin position="297"/>
        <end position="369"/>
    </location>
</feature>
<dbReference type="PANTHER" id="PTHR23303">
    <property type="entry name" value="CARBOXYPEPTIDASE REGULATORY REGION-CONTAINING"/>
    <property type="match status" value="1"/>
</dbReference>
<dbReference type="InterPro" id="IPR056190">
    <property type="entry name" value="NOMO_5th"/>
</dbReference>
<dbReference type="InterPro" id="IPR056191">
    <property type="entry name" value="NOMO_12th"/>
</dbReference>
<accession>V5G516</accession>
<dbReference type="Pfam" id="PF23141">
    <property type="entry name" value="Ig_NOMO"/>
    <property type="match status" value="1"/>
</dbReference>
<feature type="domain" description="NOMO-like ninth beta-sandwich" evidence="3">
    <location>
        <begin position="454"/>
        <end position="524"/>
    </location>
</feature>
<dbReference type="Pfam" id="PF23192">
    <property type="entry name" value="NOMO_12th"/>
    <property type="match status" value="1"/>
</dbReference>
<proteinExistence type="predicted"/>
<evidence type="ECO:0000259" key="6">
    <source>
        <dbReference type="Pfam" id="PF23194"/>
    </source>
</evidence>
<protein>
    <submittedName>
        <fullName evidence="7">Nodal modulator 3</fullName>
    </submittedName>
</protein>
<sequence length="904" mass="101465">MFGTIPSGNYYIIPYYQGHNIYFQPEQIDFTIKHNSLQLDQHFGIVGFNVPGKVVRTRNVPVANAKIFLNGQEIMKTDANGRYKLKKIKAGTYKLRAQADDLIFEEILVRVNPSLQELPDILPSAFKVCGEVASDHSQIVTFSKVGSTQFIQTETSPHDGSFCQYLSPGQYQVQVLVSDEDKQKGLQFFPITQIIEVTSDKILNILFSQLKSTISGKVKCTKPKDCESLAVVLRTGNEKEVTLKVRDGSYTIDDMYPGIYDVILLPNKFCWKTNKQTINVNSAIVEVPPFIQRGYTVSFVSSHDTQVHFKTPGQTTVKRFDITKGRSSFCLENPGEYVFSLEGCHSYNPKTVSYHTDAEVNEILLTAQKHTLKLGIDAEADFGNIQVSVKIGTDKVERILKYNRGLYELDILLEPGENAVIIPQSETIFFNPPILSVEGREDCENVGVKFVAVRGRLFKGKVIPPLAGVTITVESTDSETLVVETDVNGIFNFPPLDNKKEYAISAKKESYVLSGPDKDGNFLAHKLAEVIVEVLDAADNSPLPGVLLSLSGRESYRRNLQSDENGKISFHSLSPSEYFLRPMMKEYQFEPNSKIILVNEGQTVRVKLIGKRVAYSAFGQVVSLNGEPEDNMIVIASGVGNCSHYSEETTCEPTGKFRIRGLQPYCSYRVIVKGSEDERYHVERTTPEFIEINSISEDIKDLKLIVFRPATQMDVLVKIYAENVEHYKSLKVKLIRETGSSIIVHTAKIDALSLKLTNDINPGVLLHIPSLPIDNRLYSIQLETNLAQNTRWKPQIHHFNANTSFEYIELDFNAKSSISEQPIKQTSIWSLIFILSIIFSLYNIELVANVLKDKFDFNISAITNLIPIPSASQKNATDYYDNAQIDQIVQSINAVKKKPKPKKA</sequence>
<dbReference type="SUPFAM" id="SSF49452">
    <property type="entry name" value="Starch-binding domain-like"/>
    <property type="match status" value="2"/>
</dbReference>